<name>A0ABU0Z1E3_9MICO</name>
<dbReference type="Proteomes" id="UP001235133">
    <property type="component" value="Unassembled WGS sequence"/>
</dbReference>
<keyword evidence="1" id="KW-1133">Transmembrane helix</keyword>
<dbReference type="RefSeq" id="WP_308866787.1">
    <property type="nucleotide sequence ID" value="NZ_JAVFWO010000002.1"/>
</dbReference>
<keyword evidence="1" id="KW-0812">Transmembrane</keyword>
<feature type="transmembrane region" description="Helical" evidence="1">
    <location>
        <begin position="55"/>
        <end position="73"/>
    </location>
</feature>
<organism evidence="2 3">
    <name type="scientific">Microbacterium psychrotolerans</name>
    <dbReference type="NCBI Taxonomy" id="3068321"/>
    <lineage>
        <taxon>Bacteria</taxon>
        <taxon>Bacillati</taxon>
        <taxon>Actinomycetota</taxon>
        <taxon>Actinomycetes</taxon>
        <taxon>Micrococcales</taxon>
        <taxon>Microbacteriaceae</taxon>
        <taxon>Microbacterium</taxon>
    </lineage>
</organism>
<dbReference type="EMBL" id="JAVFWO010000002">
    <property type="protein sequence ID" value="MDQ7877351.1"/>
    <property type="molecule type" value="Genomic_DNA"/>
</dbReference>
<evidence type="ECO:0000313" key="2">
    <source>
        <dbReference type="EMBL" id="MDQ7877351.1"/>
    </source>
</evidence>
<reference evidence="2 3" key="1">
    <citation type="submission" date="2023-08" db="EMBL/GenBank/DDBJ databases">
        <title>Microbacterium psychrotolerans sp. nov., a psychrotolerant bacterium isolated from soil in Heilongjiang Province, China.</title>
        <authorList>
            <person name="An P."/>
            <person name="Zhao D."/>
            <person name="Xiang H."/>
        </authorList>
    </citation>
    <scope>NUCLEOTIDE SEQUENCE [LARGE SCALE GENOMIC DNA]</scope>
    <source>
        <strain evidence="2 3">QXD-8</strain>
    </source>
</reference>
<accession>A0ABU0Z1E3</accession>
<comment type="caution">
    <text evidence="2">The sequence shown here is derived from an EMBL/GenBank/DDBJ whole genome shotgun (WGS) entry which is preliminary data.</text>
</comment>
<evidence type="ECO:0000256" key="1">
    <source>
        <dbReference type="SAM" id="Phobius"/>
    </source>
</evidence>
<proteinExistence type="predicted"/>
<evidence type="ECO:0000313" key="3">
    <source>
        <dbReference type="Proteomes" id="UP001235133"/>
    </source>
</evidence>
<gene>
    <name evidence="2" type="ORF">Q9R08_05105</name>
</gene>
<protein>
    <submittedName>
        <fullName evidence="2">Uncharacterized protein</fullName>
    </submittedName>
</protein>
<keyword evidence="3" id="KW-1185">Reference proteome</keyword>
<keyword evidence="1" id="KW-0472">Membrane</keyword>
<sequence>MIRRRPSLKWAIAWMLWLAAFFAIEIPGLRTEGAHGTLSYQIAALYQTRTRRGKFVFATTAAAGFGALIAHILTDMSVVAAAATDDATGDTK</sequence>